<evidence type="ECO:0000256" key="6">
    <source>
        <dbReference type="ARBA" id="ARBA00023242"/>
    </source>
</evidence>
<dbReference type="GO" id="GO:0005634">
    <property type="term" value="C:nucleus"/>
    <property type="evidence" value="ECO:0007669"/>
    <property type="project" value="UniProtKB-SubCell"/>
</dbReference>
<dbReference type="SMART" id="SM00906">
    <property type="entry name" value="Fungal_trans"/>
    <property type="match status" value="1"/>
</dbReference>
<keyword evidence="10" id="KW-1185">Reference proteome</keyword>
<dbReference type="GO" id="GO:0006351">
    <property type="term" value="P:DNA-templated transcription"/>
    <property type="evidence" value="ECO:0007669"/>
    <property type="project" value="InterPro"/>
</dbReference>
<evidence type="ECO:0000256" key="3">
    <source>
        <dbReference type="ARBA" id="ARBA00023015"/>
    </source>
</evidence>
<dbReference type="InterPro" id="IPR036864">
    <property type="entry name" value="Zn2-C6_fun-type_DNA-bd_sf"/>
</dbReference>
<accession>A0A9W9G6N6</accession>
<name>A0A9W9G6N6_9EURO</name>
<dbReference type="OrthoDB" id="4116913at2759"/>
<dbReference type="EMBL" id="JAPQKH010000002">
    <property type="protein sequence ID" value="KAJ5113169.1"/>
    <property type="molecule type" value="Genomic_DNA"/>
</dbReference>
<dbReference type="CDD" id="cd00067">
    <property type="entry name" value="GAL4"/>
    <property type="match status" value="1"/>
</dbReference>
<evidence type="ECO:0000256" key="4">
    <source>
        <dbReference type="ARBA" id="ARBA00023125"/>
    </source>
</evidence>
<feature type="compositionally biased region" description="Polar residues" evidence="7">
    <location>
        <begin position="94"/>
        <end position="110"/>
    </location>
</feature>
<dbReference type="InterPro" id="IPR007219">
    <property type="entry name" value="XnlR_reg_dom"/>
</dbReference>
<organism evidence="9 10">
    <name type="scientific">Penicillium angulare</name>
    <dbReference type="NCBI Taxonomy" id="116970"/>
    <lineage>
        <taxon>Eukaryota</taxon>
        <taxon>Fungi</taxon>
        <taxon>Dikarya</taxon>
        <taxon>Ascomycota</taxon>
        <taxon>Pezizomycotina</taxon>
        <taxon>Eurotiomycetes</taxon>
        <taxon>Eurotiomycetidae</taxon>
        <taxon>Eurotiales</taxon>
        <taxon>Aspergillaceae</taxon>
        <taxon>Penicillium</taxon>
    </lineage>
</organism>
<protein>
    <submittedName>
        <fullName evidence="9">Transcriptional regulator family: Fungal Specific TF</fullName>
    </submittedName>
</protein>
<keyword evidence="4" id="KW-0238">DNA-binding</keyword>
<feature type="domain" description="Zn(2)-C6 fungal-type" evidence="8">
    <location>
        <begin position="14"/>
        <end position="44"/>
    </location>
</feature>
<dbReference type="PANTHER" id="PTHR46910:SF37">
    <property type="entry name" value="ZN(II)2CYS6 TRANSCRIPTION FACTOR (EUROFUNG)"/>
    <property type="match status" value="1"/>
</dbReference>
<gene>
    <name evidence="9" type="ORF">N7456_001703</name>
</gene>
<dbReference type="Proteomes" id="UP001149165">
    <property type="component" value="Unassembled WGS sequence"/>
</dbReference>
<comment type="subcellular location">
    <subcellularLocation>
        <location evidence="1">Nucleus</location>
    </subcellularLocation>
</comment>
<dbReference type="SMART" id="SM00066">
    <property type="entry name" value="GAL4"/>
    <property type="match status" value="1"/>
</dbReference>
<dbReference type="GO" id="GO:0008270">
    <property type="term" value="F:zinc ion binding"/>
    <property type="evidence" value="ECO:0007669"/>
    <property type="project" value="InterPro"/>
</dbReference>
<sequence length="654" mass="73518">MDQVDESRKRTARACDSCYKRKIKCDAASPKCNWCSHHNLPCTFDRVVQRKRKQKDDDEDNDRNKNSRLSERISRIEQLLEEQMLRGSSADPINYSNTLDTNTENTTAVNSPTTSISTTTSTSGSNQGLLSASVGVHFAGRELGVISLLTGIPFLLPEGQEWIQARTGQTVSSEKLSPARPPWEKERGHSYNEILMNLRNEDLFALPDRRIVDMYFDAFKRSVVMPLVFPVVDDVLFAETIEEAYKQPQASFAFGQASTRACIIAFVAFISRLPPVKEMVASTSHDILHPDHEVLVSKAQFLLSQVIQEPASLEGAQAVIMMTLYEVSSGNMRATNYYGAIAARLIFMLGGNILHTRSYSHGERAQRKQQQLRTLFWVCYTMDKDVALRTGQPPTIVDENCDLTLPPGYAENAFLDPEDPTVNLTQPSFPFDLRLSIIKSRTHSALYSVSGVQKSDAELLKSIRELDDELEEWRLSIPPRWRPTMSFSAEASDPNASMHTVLLRLNYYLCISIIHAASSRCKSWREGTGMLDGINSSLALSVEASRSTLYYLDAAEHVLVDGVFWTLLFYPMSALLSIFCSILSNPLDPRSHEDLGRLKMATVMMERIFSRNLPSKEIIHFKLVADFVSELKRLAECAIDKAWREQSSAALSAR</sequence>
<evidence type="ECO:0000259" key="8">
    <source>
        <dbReference type="PROSITE" id="PS50048"/>
    </source>
</evidence>
<dbReference type="Pfam" id="PF04082">
    <property type="entry name" value="Fungal_trans"/>
    <property type="match status" value="1"/>
</dbReference>
<dbReference type="GO" id="GO:0003677">
    <property type="term" value="F:DNA binding"/>
    <property type="evidence" value="ECO:0007669"/>
    <property type="project" value="UniProtKB-KW"/>
</dbReference>
<comment type="caution">
    <text evidence="9">The sequence shown here is derived from an EMBL/GenBank/DDBJ whole genome shotgun (WGS) entry which is preliminary data.</text>
</comment>
<keyword evidence="6" id="KW-0539">Nucleus</keyword>
<dbReference type="InterPro" id="IPR050987">
    <property type="entry name" value="AtrR-like"/>
</dbReference>
<keyword evidence="5" id="KW-0804">Transcription</keyword>
<feature type="compositionally biased region" description="Low complexity" evidence="7">
    <location>
        <begin position="111"/>
        <end position="125"/>
    </location>
</feature>
<dbReference type="InterPro" id="IPR001138">
    <property type="entry name" value="Zn2Cys6_DnaBD"/>
</dbReference>
<dbReference type="SUPFAM" id="SSF57701">
    <property type="entry name" value="Zn2/Cys6 DNA-binding domain"/>
    <property type="match status" value="1"/>
</dbReference>
<keyword evidence="3" id="KW-0805">Transcription regulation</keyword>
<feature type="region of interest" description="Disordered" evidence="7">
    <location>
        <begin position="52"/>
        <end position="71"/>
    </location>
</feature>
<evidence type="ECO:0000313" key="9">
    <source>
        <dbReference type="EMBL" id="KAJ5113169.1"/>
    </source>
</evidence>
<dbReference type="Pfam" id="PF00172">
    <property type="entry name" value="Zn_clus"/>
    <property type="match status" value="1"/>
</dbReference>
<evidence type="ECO:0000256" key="7">
    <source>
        <dbReference type="SAM" id="MobiDB-lite"/>
    </source>
</evidence>
<evidence type="ECO:0000313" key="10">
    <source>
        <dbReference type="Proteomes" id="UP001149165"/>
    </source>
</evidence>
<keyword evidence="2" id="KW-0479">Metal-binding</keyword>
<dbReference type="PANTHER" id="PTHR46910">
    <property type="entry name" value="TRANSCRIPTION FACTOR PDR1"/>
    <property type="match status" value="1"/>
</dbReference>
<feature type="region of interest" description="Disordered" evidence="7">
    <location>
        <begin position="85"/>
        <end position="126"/>
    </location>
</feature>
<evidence type="ECO:0000256" key="2">
    <source>
        <dbReference type="ARBA" id="ARBA00022723"/>
    </source>
</evidence>
<proteinExistence type="predicted"/>
<dbReference type="CDD" id="cd12148">
    <property type="entry name" value="fungal_TF_MHR"/>
    <property type="match status" value="1"/>
</dbReference>
<dbReference type="PROSITE" id="PS50048">
    <property type="entry name" value="ZN2_CY6_FUNGAL_2"/>
    <property type="match status" value="1"/>
</dbReference>
<reference evidence="9" key="1">
    <citation type="submission" date="2022-11" db="EMBL/GenBank/DDBJ databases">
        <authorList>
            <person name="Petersen C."/>
        </authorList>
    </citation>
    <scope>NUCLEOTIDE SEQUENCE</scope>
    <source>
        <strain evidence="9">IBT 30069</strain>
    </source>
</reference>
<evidence type="ECO:0000256" key="1">
    <source>
        <dbReference type="ARBA" id="ARBA00004123"/>
    </source>
</evidence>
<evidence type="ECO:0000256" key="5">
    <source>
        <dbReference type="ARBA" id="ARBA00023163"/>
    </source>
</evidence>
<reference evidence="9" key="2">
    <citation type="journal article" date="2023" name="IMA Fungus">
        <title>Comparative genomic study of the Penicillium genus elucidates a diverse pangenome and 15 lateral gene transfer events.</title>
        <authorList>
            <person name="Petersen C."/>
            <person name="Sorensen T."/>
            <person name="Nielsen M.R."/>
            <person name="Sondergaard T.E."/>
            <person name="Sorensen J.L."/>
            <person name="Fitzpatrick D.A."/>
            <person name="Frisvad J.C."/>
            <person name="Nielsen K.L."/>
        </authorList>
    </citation>
    <scope>NUCLEOTIDE SEQUENCE</scope>
    <source>
        <strain evidence="9">IBT 30069</strain>
    </source>
</reference>
<dbReference type="GO" id="GO:0000981">
    <property type="term" value="F:DNA-binding transcription factor activity, RNA polymerase II-specific"/>
    <property type="evidence" value="ECO:0007669"/>
    <property type="project" value="InterPro"/>
</dbReference>
<dbReference type="AlphaFoldDB" id="A0A9W9G6N6"/>
<feature type="compositionally biased region" description="Basic and acidic residues" evidence="7">
    <location>
        <begin position="62"/>
        <end position="71"/>
    </location>
</feature>
<dbReference type="Gene3D" id="4.10.240.10">
    <property type="entry name" value="Zn(2)-C6 fungal-type DNA-binding domain"/>
    <property type="match status" value="1"/>
</dbReference>